<dbReference type="AlphaFoldDB" id="A0A368GYL7"/>
<name>A0A368GYL7_ANCCA</name>
<comment type="subcellular location">
    <subcellularLocation>
        <location evidence="3">Membrane</location>
        <topology evidence="3">Multi-pass membrane protein</topology>
    </subcellularLocation>
</comment>
<dbReference type="OrthoDB" id="5800220at2759"/>
<evidence type="ECO:0000256" key="1">
    <source>
        <dbReference type="ARBA" id="ARBA00001436"/>
    </source>
</evidence>
<dbReference type="FunFam" id="3.30.70.1230:FF:000008">
    <property type="entry name" value="Adenylate cyclase type 9"/>
    <property type="match status" value="1"/>
</dbReference>
<dbReference type="InterPro" id="IPR001054">
    <property type="entry name" value="A/G_cyclase"/>
</dbReference>
<dbReference type="Proteomes" id="UP000252519">
    <property type="component" value="Unassembled WGS sequence"/>
</dbReference>
<keyword evidence="8" id="KW-0067">ATP-binding</keyword>
<protein>
    <recommendedName>
        <fullName evidence="4">adenylate cyclase</fullName>
        <ecNumber evidence="4">4.6.1.1</ecNumber>
    </recommendedName>
</protein>
<evidence type="ECO:0000256" key="9">
    <source>
        <dbReference type="ARBA" id="ARBA00022842"/>
    </source>
</evidence>
<dbReference type="InterPro" id="IPR029787">
    <property type="entry name" value="Nucleotide_cyclase"/>
</dbReference>
<keyword evidence="5" id="KW-0812">Transmembrane</keyword>
<evidence type="ECO:0000256" key="3">
    <source>
        <dbReference type="ARBA" id="ARBA00004141"/>
    </source>
</evidence>
<evidence type="ECO:0000256" key="11">
    <source>
        <dbReference type="ARBA" id="ARBA00023136"/>
    </source>
</evidence>
<evidence type="ECO:0000256" key="12">
    <source>
        <dbReference type="ARBA" id="ARBA00023239"/>
    </source>
</evidence>
<sequence>MYEENFEGGREFLRVLNEVIGDFDELLDRPEFCHIEKIKTIGAANTKLASALKPQTHAECLFQMVEFALAIQHVLSVFNEDLLNFDFVCKLGLNIGPVTAGVIGTTKLYYDIWGDTVNIASRMYSTGVLNRIQVSAHTREILLDRYEFEYRDHIEVKGIDGGMDTYLLVGRKADRIPPAVTRQPKDEGSTK</sequence>
<comment type="caution">
    <text evidence="14">The sequence shown here is derived from an EMBL/GenBank/DDBJ whole genome shotgun (WGS) entry which is preliminary data.</text>
</comment>
<evidence type="ECO:0000256" key="4">
    <source>
        <dbReference type="ARBA" id="ARBA00012201"/>
    </source>
</evidence>
<evidence type="ECO:0000256" key="5">
    <source>
        <dbReference type="ARBA" id="ARBA00022692"/>
    </source>
</evidence>
<evidence type="ECO:0000259" key="13">
    <source>
        <dbReference type="PROSITE" id="PS50125"/>
    </source>
</evidence>
<dbReference type="GO" id="GO:0035556">
    <property type="term" value="P:intracellular signal transduction"/>
    <property type="evidence" value="ECO:0007669"/>
    <property type="project" value="InterPro"/>
</dbReference>
<keyword evidence="7" id="KW-0547">Nucleotide-binding</keyword>
<dbReference type="GO" id="GO:0007189">
    <property type="term" value="P:adenylate cyclase-activating G protein-coupled receptor signaling pathway"/>
    <property type="evidence" value="ECO:0007669"/>
    <property type="project" value="TreeGrafter"/>
</dbReference>
<evidence type="ECO:0000313" key="14">
    <source>
        <dbReference type="EMBL" id="RCN49461.1"/>
    </source>
</evidence>
<dbReference type="Gene3D" id="3.30.70.1230">
    <property type="entry name" value="Nucleotide cyclase"/>
    <property type="match status" value="1"/>
</dbReference>
<keyword evidence="6" id="KW-0479">Metal-binding</keyword>
<gene>
    <name evidence="14" type="ORF">ANCCAN_04402</name>
</gene>
<keyword evidence="12" id="KW-0456">Lyase</keyword>
<accession>A0A368GYL7</accession>
<comment type="catalytic activity">
    <reaction evidence="1">
        <text>GTP = 3',5'-cyclic GMP + diphosphate</text>
        <dbReference type="Rhea" id="RHEA:13665"/>
        <dbReference type="ChEBI" id="CHEBI:33019"/>
        <dbReference type="ChEBI" id="CHEBI:37565"/>
        <dbReference type="ChEBI" id="CHEBI:57746"/>
        <dbReference type="EC" id="4.6.1.2"/>
    </reaction>
</comment>
<dbReference type="GO" id="GO:0005886">
    <property type="term" value="C:plasma membrane"/>
    <property type="evidence" value="ECO:0007669"/>
    <property type="project" value="TreeGrafter"/>
</dbReference>
<organism evidence="14 15">
    <name type="scientific">Ancylostoma caninum</name>
    <name type="common">Dog hookworm</name>
    <dbReference type="NCBI Taxonomy" id="29170"/>
    <lineage>
        <taxon>Eukaryota</taxon>
        <taxon>Metazoa</taxon>
        <taxon>Ecdysozoa</taxon>
        <taxon>Nematoda</taxon>
        <taxon>Chromadorea</taxon>
        <taxon>Rhabditida</taxon>
        <taxon>Rhabditina</taxon>
        <taxon>Rhabditomorpha</taxon>
        <taxon>Strongyloidea</taxon>
        <taxon>Ancylostomatidae</taxon>
        <taxon>Ancylostomatinae</taxon>
        <taxon>Ancylostoma</taxon>
    </lineage>
</organism>
<keyword evidence="10" id="KW-1133">Transmembrane helix</keyword>
<dbReference type="PANTHER" id="PTHR45627:SF8">
    <property type="entry name" value="ADENYLATE CYCLASE TYPE 9"/>
    <property type="match status" value="1"/>
</dbReference>
<dbReference type="PROSITE" id="PS50125">
    <property type="entry name" value="GUANYLATE_CYCLASE_2"/>
    <property type="match status" value="1"/>
</dbReference>
<dbReference type="GO" id="GO:0046872">
    <property type="term" value="F:metal ion binding"/>
    <property type="evidence" value="ECO:0007669"/>
    <property type="project" value="UniProtKB-KW"/>
</dbReference>
<dbReference type="GO" id="GO:0004016">
    <property type="term" value="F:adenylate cyclase activity"/>
    <property type="evidence" value="ECO:0007669"/>
    <property type="project" value="UniProtKB-EC"/>
</dbReference>
<dbReference type="EC" id="4.6.1.1" evidence="4"/>
<feature type="domain" description="Guanylate cyclase" evidence="13">
    <location>
        <begin position="1"/>
        <end position="124"/>
    </location>
</feature>
<dbReference type="CDD" id="cd07302">
    <property type="entry name" value="CHD"/>
    <property type="match status" value="1"/>
</dbReference>
<evidence type="ECO:0000256" key="7">
    <source>
        <dbReference type="ARBA" id="ARBA00022741"/>
    </source>
</evidence>
<dbReference type="EMBL" id="JOJR01000033">
    <property type="protein sequence ID" value="RCN49461.1"/>
    <property type="molecule type" value="Genomic_DNA"/>
</dbReference>
<dbReference type="SUPFAM" id="SSF55073">
    <property type="entry name" value="Nucleotide cyclase"/>
    <property type="match status" value="1"/>
</dbReference>
<dbReference type="Pfam" id="PF00211">
    <property type="entry name" value="Guanylate_cyc"/>
    <property type="match status" value="1"/>
</dbReference>
<evidence type="ECO:0000256" key="8">
    <source>
        <dbReference type="ARBA" id="ARBA00022840"/>
    </source>
</evidence>
<dbReference type="GO" id="GO:0004383">
    <property type="term" value="F:guanylate cyclase activity"/>
    <property type="evidence" value="ECO:0007669"/>
    <property type="project" value="UniProtKB-EC"/>
</dbReference>
<evidence type="ECO:0000256" key="6">
    <source>
        <dbReference type="ARBA" id="ARBA00022723"/>
    </source>
</evidence>
<evidence type="ECO:0000313" key="15">
    <source>
        <dbReference type="Proteomes" id="UP000252519"/>
    </source>
</evidence>
<reference evidence="14 15" key="1">
    <citation type="submission" date="2014-10" db="EMBL/GenBank/DDBJ databases">
        <title>Draft genome of the hookworm Ancylostoma caninum.</title>
        <authorList>
            <person name="Mitreva M."/>
        </authorList>
    </citation>
    <scope>NUCLEOTIDE SEQUENCE [LARGE SCALE GENOMIC DNA]</scope>
    <source>
        <strain evidence="14 15">Baltimore</strain>
    </source>
</reference>
<proteinExistence type="predicted"/>
<keyword evidence="9" id="KW-0460">Magnesium</keyword>
<dbReference type="STRING" id="29170.A0A368GYL7"/>
<keyword evidence="15" id="KW-1185">Reference proteome</keyword>
<evidence type="ECO:0000256" key="10">
    <source>
        <dbReference type="ARBA" id="ARBA00022989"/>
    </source>
</evidence>
<keyword evidence="11" id="KW-0472">Membrane</keyword>
<dbReference type="PANTHER" id="PTHR45627">
    <property type="entry name" value="ADENYLATE CYCLASE TYPE 1"/>
    <property type="match status" value="1"/>
</dbReference>
<dbReference type="SMART" id="SM00044">
    <property type="entry name" value="CYCc"/>
    <property type="match status" value="1"/>
</dbReference>
<dbReference type="GO" id="GO:0005524">
    <property type="term" value="F:ATP binding"/>
    <property type="evidence" value="ECO:0007669"/>
    <property type="project" value="UniProtKB-KW"/>
</dbReference>
<evidence type="ECO:0000256" key="2">
    <source>
        <dbReference type="ARBA" id="ARBA00001593"/>
    </source>
</evidence>
<comment type="catalytic activity">
    <reaction evidence="2">
        <text>ATP = 3',5'-cyclic AMP + diphosphate</text>
        <dbReference type="Rhea" id="RHEA:15389"/>
        <dbReference type="ChEBI" id="CHEBI:30616"/>
        <dbReference type="ChEBI" id="CHEBI:33019"/>
        <dbReference type="ChEBI" id="CHEBI:58165"/>
        <dbReference type="EC" id="4.6.1.1"/>
    </reaction>
</comment>